<evidence type="ECO:0000313" key="3">
    <source>
        <dbReference type="Proteomes" id="UP000501991"/>
    </source>
</evidence>
<dbReference type="Gene3D" id="2.60.40.10">
    <property type="entry name" value="Immunoglobulins"/>
    <property type="match status" value="1"/>
</dbReference>
<sequence length="126" mass="13307">MRHPPRIRFALNALAATALLAAAVHAAAAGRLRIMQPAEGETIHDNNGTVTVRVAGGDRAAGYRADIDGAAAGPVSLTPVFVLTDIDRGEHRLTVTAVDGDGQAVETSPPVTFNMWRASRLFPNRQ</sequence>
<evidence type="ECO:0000313" key="2">
    <source>
        <dbReference type="EMBL" id="QID18476.1"/>
    </source>
</evidence>
<dbReference type="EMBL" id="CP048836">
    <property type="protein sequence ID" value="QID18476.1"/>
    <property type="molecule type" value="Genomic_DNA"/>
</dbReference>
<protein>
    <submittedName>
        <fullName evidence="2">Uncharacterized protein</fullName>
    </submittedName>
</protein>
<dbReference type="AlphaFoldDB" id="A0A6C1B471"/>
<proteinExistence type="predicted"/>
<feature type="chain" id="PRO_5025623511" evidence="1">
    <location>
        <begin position="27"/>
        <end position="126"/>
    </location>
</feature>
<gene>
    <name evidence="2" type="ORF">G3580_13050</name>
</gene>
<dbReference type="RefSeq" id="WP_173766166.1">
    <property type="nucleotide sequence ID" value="NZ_CP048836.1"/>
</dbReference>
<dbReference type="Proteomes" id="UP000501991">
    <property type="component" value="Chromosome"/>
</dbReference>
<dbReference type="KEGG" id="azq:G3580_13050"/>
<dbReference type="InterPro" id="IPR013783">
    <property type="entry name" value="Ig-like_fold"/>
</dbReference>
<name>A0A6C1B471_9RHOO</name>
<reference evidence="2 3" key="1">
    <citation type="submission" date="2020-02" db="EMBL/GenBank/DDBJ databases">
        <title>Nitrogenibacter mangrovi gen. nov., sp. nov. isolated from mangrove sediment, a denitrifying betaproteobacterium.</title>
        <authorList>
            <person name="Liao H."/>
            <person name="Tian Y."/>
        </authorList>
    </citation>
    <scope>NUCLEOTIDE SEQUENCE [LARGE SCALE GENOMIC DNA]</scope>
    <source>
        <strain evidence="2 3">M9-3-2</strain>
    </source>
</reference>
<organism evidence="2 3">
    <name type="scientific">Nitrogeniibacter mangrovi</name>
    <dbReference type="NCBI Taxonomy" id="2016596"/>
    <lineage>
        <taxon>Bacteria</taxon>
        <taxon>Pseudomonadati</taxon>
        <taxon>Pseudomonadota</taxon>
        <taxon>Betaproteobacteria</taxon>
        <taxon>Rhodocyclales</taxon>
        <taxon>Zoogloeaceae</taxon>
        <taxon>Nitrogeniibacter</taxon>
    </lineage>
</organism>
<accession>A0A6C1B471</accession>
<feature type="signal peptide" evidence="1">
    <location>
        <begin position="1"/>
        <end position="26"/>
    </location>
</feature>
<keyword evidence="1" id="KW-0732">Signal</keyword>
<keyword evidence="3" id="KW-1185">Reference proteome</keyword>
<evidence type="ECO:0000256" key="1">
    <source>
        <dbReference type="SAM" id="SignalP"/>
    </source>
</evidence>